<reference evidence="2" key="1">
    <citation type="submission" date="2021-10" db="EMBL/GenBank/DDBJ databases">
        <title>De novo Genome Assembly of Clathrus columnatus (Basidiomycota, Fungi) Using Illumina and Nanopore Sequence Data.</title>
        <authorList>
            <person name="Ogiso-Tanaka E."/>
            <person name="Itagaki H."/>
            <person name="Hosoya T."/>
            <person name="Hosaka K."/>
        </authorList>
    </citation>
    <scope>NUCLEOTIDE SEQUENCE</scope>
    <source>
        <strain evidence="2">MO-923</strain>
    </source>
</reference>
<sequence>MFKFSPLFVLLLAGLSSASPVVETSGGPPEAGSVCRPIGLVSTVNFFIQSSDNASMVWQAEQVTGTNFAFVDLVAKTNASAGTQPRDNQLWAVEAVNNGNTIALVSAGPAAEVCANGDGGPLDSLACPFVFSAGQANQSAQFFITCESCAEDNLSATRCQIQSANEGQCASFLDELNNVIKLDDCSSFQPHQIDKMFKLSPFFIALLAGLTCASPVIETRGPPETTPDSCNPVELDSNGNFFIQSHGNSSLVWQAEDVTSTAFGFVDVVTKTTSGTNQLWSLRDVNNGNFAFVISASGTTGSDVCINGQAGPFESELCPLVSTGQANQTAQVPYSQLFLEPLTHRFFFNLVLHIL</sequence>
<proteinExistence type="predicted"/>
<accession>A0AAV5AKY3</accession>
<keyword evidence="3" id="KW-1185">Reference proteome</keyword>
<comment type="caution">
    <text evidence="2">The sequence shown here is derived from an EMBL/GenBank/DDBJ whole genome shotgun (WGS) entry which is preliminary data.</text>
</comment>
<dbReference type="AlphaFoldDB" id="A0AAV5AKY3"/>
<feature type="signal peptide" evidence="1">
    <location>
        <begin position="1"/>
        <end position="18"/>
    </location>
</feature>
<feature type="chain" id="PRO_5043663392" description="Ricin B lectin domain-containing protein" evidence="1">
    <location>
        <begin position="19"/>
        <end position="355"/>
    </location>
</feature>
<evidence type="ECO:0000313" key="3">
    <source>
        <dbReference type="Proteomes" id="UP001050691"/>
    </source>
</evidence>
<name>A0AAV5AKY3_9AGAM</name>
<keyword evidence="1" id="KW-0732">Signal</keyword>
<evidence type="ECO:0000256" key="1">
    <source>
        <dbReference type="SAM" id="SignalP"/>
    </source>
</evidence>
<evidence type="ECO:0008006" key="4">
    <source>
        <dbReference type="Google" id="ProtNLM"/>
    </source>
</evidence>
<organism evidence="2 3">
    <name type="scientific">Clathrus columnatus</name>
    <dbReference type="NCBI Taxonomy" id="1419009"/>
    <lineage>
        <taxon>Eukaryota</taxon>
        <taxon>Fungi</taxon>
        <taxon>Dikarya</taxon>
        <taxon>Basidiomycota</taxon>
        <taxon>Agaricomycotina</taxon>
        <taxon>Agaricomycetes</taxon>
        <taxon>Phallomycetidae</taxon>
        <taxon>Phallales</taxon>
        <taxon>Clathraceae</taxon>
        <taxon>Clathrus</taxon>
    </lineage>
</organism>
<protein>
    <recommendedName>
        <fullName evidence="4">Ricin B lectin domain-containing protein</fullName>
    </recommendedName>
</protein>
<evidence type="ECO:0000313" key="2">
    <source>
        <dbReference type="EMBL" id="GJJ15075.1"/>
    </source>
</evidence>
<dbReference type="EMBL" id="BPWL01000010">
    <property type="protein sequence ID" value="GJJ15075.1"/>
    <property type="molecule type" value="Genomic_DNA"/>
</dbReference>
<gene>
    <name evidence="2" type="ORF">Clacol_009350</name>
</gene>
<dbReference type="Proteomes" id="UP001050691">
    <property type="component" value="Unassembled WGS sequence"/>
</dbReference>